<organism evidence="1 2">
    <name type="scientific">Trichogramma kaykai</name>
    <dbReference type="NCBI Taxonomy" id="54128"/>
    <lineage>
        <taxon>Eukaryota</taxon>
        <taxon>Metazoa</taxon>
        <taxon>Ecdysozoa</taxon>
        <taxon>Arthropoda</taxon>
        <taxon>Hexapoda</taxon>
        <taxon>Insecta</taxon>
        <taxon>Pterygota</taxon>
        <taxon>Neoptera</taxon>
        <taxon>Endopterygota</taxon>
        <taxon>Hymenoptera</taxon>
        <taxon>Apocrita</taxon>
        <taxon>Proctotrupomorpha</taxon>
        <taxon>Chalcidoidea</taxon>
        <taxon>Trichogrammatidae</taxon>
        <taxon>Trichogramma</taxon>
    </lineage>
</organism>
<evidence type="ECO:0000313" key="2">
    <source>
        <dbReference type="Proteomes" id="UP001627154"/>
    </source>
</evidence>
<dbReference type="EMBL" id="JBJJXI010000186">
    <property type="protein sequence ID" value="KAL3383637.1"/>
    <property type="molecule type" value="Genomic_DNA"/>
</dbReference>
<sequence length="128" mass="14311">MANALSAIKKGVVLRAASVAYEVPYSTLNDKRDGKSQIGAKSGGKSVLSMEEENLPGRHWLDAFMKRHSSELAARVPQNLSQRRTDVTEVKLRAWFQEVELHLKNKNVQDVDGNRVFNCYETAALLNP</sequence>
<comment type="caution">
    <text evidence="1">The sequence shown here is derived from an EMBL/GenBank/DDBJ whole genome shotgun (WGS) entry which is preliminary data.</text>
</comment>
<keyword evidence="2" id="KW-1185">Reference proteome</keyword>
<dbReference type="Proteomes" id="UP001627154">
    <property type="component" value="Unassembled WGS sequence"/>
</dbReference>
<name>A0ABD2VTH3_9HYME</name>
<dbReference type="Gene3D" id="1.10.10.60">
    <property type="entry name" value="Homeodomain-like"/>
    <property type="match status" value="1"/>
</dbReference>
<dbReference type="AlphaFoldDB" id="A0ABD2VTH3"/>
<protein>
    <recommendedName>
        <fullName evidence="3">HTH psq-type domain-containing protein</fullName>
    </recommendedName>
</protein>
<reference evidence="1 2" key="1">
    <citation type="journal article" date="2024" name="bioRxiv">
        <title>A reference genome for Trichogramma kaykai: A tiny desert-dwelling parasitoid wasp with competing sex-ratio distorters.</title>
        <authorList>
            <person name="Culotta J."/>
            <person name="Lindsey A.R."/>
        </authorList>
    </citation>
    <scope>NUCLEOTIDE SEQUENCE [LARGE SCALE GENOMIC DNA]</scope>
    <source>
        <strain evidence="1 2">KSX58</strain>
    </source>
</reference>
<evidence type="ECO:0000313" key="1">
    <source>
        <dbReference type="EMBL" id="KAL3383637.1"/>
    </source>
</evidence>
<gene>
    <name evidence="1" type="ORF">TKK_020486</name>
</gene>
<proteinExistence type="predicted"/>
<accession>A0ABD2VTH3</accession>
<evidence type="ECO:0008006" key="3">
    <source>
        <dbReference type="Google" id="ProtNLM"/>
    </source>
</evidence>